<dbReference type="InterPro" id="IPR052158">
    <property type="entry name" value="INH-QAR"/>
</dbReference>
<name>A0ABR6WZR7_9BURK</name>
<dbReference type="RefSeq" id="WP_186921049.1">
    <property type="nucleotide sequence ID" value="NZ_JACOFW010000002.1"/>
</dbReference>
<dbReference type="Gene3D" id="1.10.10.60">
    <property type="entry name" value="Homeodomain-like"/>
    <property type="match status" value="1"/>
</dbReference>
<dbReference type="PANTHER" id="PTHR43130">
    <property type="entry name" value="ARAC-FAMILY TRANSCRIPTIONAL REGULATOR"/>
    <property type="match status" value="1"/>
</dbReference>
<dbReference type="SUPFAM" id="SSF46689">
    <property type="entry name" value="Homeodomain-like"/>
    <property type="match status" value="1"/>
</dbReference>
<feature type="domain" description="HTH araC/xylS-type" evidence="3">
    <location>
        <begin position="227"/>
        <end position="323"/>
    </location>
</feature>
<dbReference type="InterPro" id="IPR018060">
    <property type="entry name" value="HTH_AraC"/>
</dbReference>
<keyword evidence="2" id="KW-0804">Transcription</keyword>
<evidence type="ECO:0000313" key="4">
    <source>
        <dbReference type="EMBL" id="MBC3806178.1"/>
    </source>
</evidence>
<dbReference type="Pfam" id="PF01965">
    <property type="entry name" value="DJ-1_PfpI"/>
    <property type="match status" value="1"/>
</dbReference>
<sequence>MKTFLVLATEGILDSGLAITLDILRTANFLIERNHESQSFRIVTAGHRKKIRTGAGLELTCDYTFQQLLRGEVEADWVLLPGSGKKLLAELEDSLSSKEVSQVMDVLNHYAERGSCLSVSCASTFMLAEAGLLKGRAATTSWWLATAFRQRYPDVILDEAKMLVRDGNILTAGAVFSQMDVVLDIVAEVVGSNIAYLCSRYLLIEQRSSQARFMIPTQNQHLDPIVIAAEKWIDKNIARPLTVQELASQFAVSTKTLSRKIQEATGDSTIKFIQRRKLMRAVHLLESTNLSIELVAERVGYQNGTMLRHLVKRELGVLPGGIR</sequence>
<dbReference type="EMBL" id="JACOFW010000002">
    <property type="protein sequence ID" value="MBC3806178.1"/>
    <property type="molecule type" value="Genomic_DNA"/>
</dbReference>
<dbReference type="InterPro" id="IPR009057">
    <property type="entry name" value="Homeodomain-like_sf"/>
</dbReference>
<evidence type="ECO:0000256" key="2">
    <source>
        <dbReference type="ARBA" id="ARBA00023163"/>
    </source>
</evidence>
<organism evidence="4 5">
    <name type="scientific">Undibacterium seohonense</name>
    <dbReference type="NCBI Taxonomy" id="1344950"/>
    <lineage>
        <taxon>Bacteria</taxon>
        <taxon>Pseudomonadati</taxon>
        <taxon>Pseudomonadota</taxon>
        <taxon>Betaproteobacteria</taxon>
        <taxon>Burkholderiales</taxon>
        <taxon>Oxalobacteraceae</taxon>
        <taxon>Undibacterium</taxon>
    </lineage>
</organism>
<accession>A0ABR6WZR7</accession>
<dbReference type="SMART" id="SM00342">
    <property type="entry name" value="HTH_ARAC"/>
    <property type="match status" value="1"/>
</dbReference>
<dbReference type="PROSITE" id="PS01124">
    <property type="entry name" value="HTH_ARAC_FAMILY_2"/>
    <property type="match status" value="1"/>
</dbReference>
<comment type="caution">
    <text evidence="4">The sequence shown here is derived from an EMBL/GenBank/DDBJ whole genome shotgun (WGS) entry which is preliminary data.</text>
</comment>
<dbReference type="InterPro" id="IPR029062">
    <property type="entry name" value="Class_I_gatase-like"/>
</dbReference>
<dbReference type="InterPro" id="IPR002818">
    <property type="entry name" value="DJ-1/PfpI"/>
</dbReference>
<keyword evidence="1" id="KW-0805">Transcription regulation</keyword>
<dbReference type="PANTHER" id="PTHR43130:SF11">
    <property type="entry name" value="TRANSCRIPTIONAL REGULATORY PROTEIN"/>
    <property type="match status" value="1"/>
</dbReference>
<proteinExistence type="predicted"/>
<dbReference type="Pfam" id="PF12833">
    <property type="entry name" value="HTH_18"/>
    <property type="match status" value="1"/>
</dbReference>
<dbReference type="Proteomes" id="UP000648257">
    <property type="component" value="Unassembled WGS sequence"/>
</dbReference>
<reference evidence="4 5" key="1">
    <citation type="submission" date="2020-08" db="EMBL/GenBank/DDBJ databases">
        <title>Novel species isolated from subtropical streams in China.</title>
        <authorList>
            <person name="Lu H."/>
        </authorList>
    </citation>
    <scope>NUCLEOTIDE SEQUENCE [LARGE SCALE GENOMIC DNA]</scope>
    <source>
        <strain evidence="4 5">KACC 16656</strain>
    </source>
</reference>
<keyword evidence="5" id="KW-1185">Reference proteome</keyword>
<evidence type="ECO:0000256" key="1">
    <source>
        <dbReference type="ARBA" id="ARBA00023015"/>
    </source>
</evidence>
<evidence type="ECO:0000259" key="3">
    <source>
        <dbReference type="PROSITE" id="PS01124"/>
    </source>
</evidence>
<protein>
    <submittedName>
        <fullName evidence="4">Helix-turn-helix domain-containing protein</fullName>
    </submittedName>
</protein>
<gene>
    <name evidence="4" type="ORF">H8K52_02315</name>
</gene>
<dbReference type="SUPFAM" id="SSF52317">
    <property type="entry name" value="Class I glutamine amidotransferase-like"/>
    <property type="match status" value="1"/>
</dbReference>
<dbReference type="Gene3D" id="3.40.50.880">
    <property type="match status" value="1"/>
</dbReference>
<evidence type="ECO:0000313" key="5">
    <source>
        <dbReference type="Proteomes" id="UP000648257"/>
    </source>
</evidence>